<dbReference type="Pfam" id="PF09911">
    <property type="entry name" value="DUF2140"/>
    <property type="match status" value="1"/>
</dbReference>
<protein>
    <submittedName>
        <fullName evidence="1">Uncharacterized protein YpmS</fullName>
    </submittedName>
</protein>
<organism evidence="1 2">
    <name type="scientific">Lactococcus garvieae</name>
    <dbReference type="NCBI Taxonomy" id="1363"/>
    <lineage>
        <taxon>Bacteria</taxon>
        <taxon>Bacillati</taxon>
        <taxon>Bacillota</taxon>
        <taxon>Bacilli</taxon>
        <taxon>Lactobacillales</taxon>
        <taxon>Streptococcaceae</taxon>
        <taxon>Lactococcus</taxon>
    </lineage>
</organism>
<dbReference type="OrthoDB" id="2241695at2"/>
<dbReference type="InterPro" id="IPR018672">
    <property type="entry name" value="DUF2140"/>
</dbReference>
<name>A0A1I4FNG7_9LACT</name>
<accession>A0A1I4FNG7</accession>
<gene>
    <name evidence="1" type="ORF">SAMN05216438_10238</name>
</gene>
<proteinExistence type="predicted"/>
<reference evidence="1 2" key="1">
    <citation type="submission" date="2016-10" db="EMBL/GenBank/DDBJ databases">
        <authorList>
            <person name="de Groot N.N."/>
        </authorList>
    </citation>
    <scope>NUCLEOTIDE SEQUENCE [LARGE SCALE GENOMIC DNA]</scope>
    <source>
        <strain evidence="1 2">M79</strain>
    </source>
</reference>
<dbReference type="AlphaFoldDB" id="A0A1I4FNG7"/>
<sequence length="194" mass="21836">MKNKKTIWKWLFLALLAINLGSLAFISSRVFNVRDQGHLDQVSKPKEATEVAKITTRRDQLNQLINTYLQDFQTSDMSYKFYLSDSQAVLEASYQLFGQKIPLYIYFEPLALTDGSVALQVKNVSAGTLNLPTSAVLAYVKSSIKLPGFVEVLPTKDQVILHLPQLTLADNLYLKANQLDLVSGNFTFNLMMQP</sequence>
<dbReference type="EMBL" id="FOTJ01000002">
    <property type="protein sequence ID" value="SFL18386.1"/>
    <property type="molecule type" value="Genomic_DNA"/>
</dbReference>
<evidence type="ECO:0000313" key="1">
    <source>
        <dbReference type="EMBL" id="SFL18386.1"/>
    </source>
</evidence>
<evidence type="ECO:0000313" key="2">
    <source>
        <dbReference type="Proteomes" id="UP000181969"/>
    </source>
</evidence>
<dbReference type="RefSeq" id="WP_074750456.1">
    <property type="nucleotide sequence ID" value="NZ_CAXVJC010000010.1"/>
</dbReference>
<dbReference type="Proteomes" id="UP000181969">
    <property type="component" value="Unassembled WGS sequence"/>
</dbReference>